<reference evidence="1 2" key="1">
    <citation type="journal article" date="2016" name="Nat. Commun.">
        <title>Thousands of microbial genomes shed light on interconnected biogeochemical processes in an aquifer system.</title>
        <authorList>
            <person name="Anantharaman K."/>
            <person name="Brown C.T."/>
            <person name="Hug L.A."/>
            <person name="Sharon I."/>
            <person name="Castelle C.J."/>
            <person name="Probst A.J."/>
            <person name="Thomas B.C."/>
            <person name="Singh A."/>
            <person name="Wilkins M.J."/>
            <person name="Karaoz U."/>
            <person name="Brodie E.L."/>
            <person name="Williams K.H."/>
            <person name="Hubbard S.S."/>
            <person name="Banfield J.F."/>
        </authorList>
    </citation>
    <scope>NUCLEOTIDE SEQUENCE [LARGE SCALE GENOMIC DNA]</scope>
</reference>
<dbReference type="EMBL" id="MFIZ01000030">
    <property type="protein sequence ID" value="OGG11398.1"/>
    <property type="molecule type" value="Genomic_DNA"/>
</dbReference>
<protein>
    <recommendedName>
        <fullName evidence="3">Glycosyltransferase 2-like domain-containing protein</fullName>
    </recommendedName>
</protein>
<sequence>MKYKPTVSIFIPAFNAEQNIARLLGQLIQQRTLSVVIKEIMVLSDLSSDDTINRAKSVKNRIIKVYGNTTRQGFAYGVKKMLQSSNSDIVVILNDDIVVKNLNIIEELCNPIIKNPVVGMVGGNLKPLPSRNFIQNTTLIGFILGRRVIADMPTIHTKRTCDGKIMAVSRNFYKKLKYPVNLGDMGNVDVYLYFMCLATGFSYYFAQKSVVYFKFPDTVTDFIKINLRNRNSDSLIDRRFRNLAIREYAAPKKFYEYLRIEEVIRYFPHLIFLFAAHYWIGLKDKLNKSAFSKTWSVVRSTKQL</sequence>
<dbReference type="Gene3D" id="3.90.550.10">
    <property type="entry name" value="Spore Coat Polysaccharide Biosynthesis Protein SpsA, Chain A"/>
    <property type="match status" value="1"/>
</dbReference>
<dbReference type="PANTHER" id="PTHR43630:SF2">
    <property type="entry name" value="GLYCOSYLTRANSFERASE"/>
    <property type="match status" value="1"/>
</dbReference>
<comment type="caution">
    <text evidence="1">The sequence shown here is derived from an EMBL/GenBank/DDBJ whole genome shotgun (WGS) entry which is preliminary data.</text>
</comment>
<organism evidence="1 2">
    <name type="scientific">Candidatus Gottesmanbacteria bacterium RBG_13_45_10</name>
    <dbReference type="NCBI Taxonomy" id="1798370"/>
    <lineage>
        <taxon>Bacteria</taxon>
        <taxon>Candidatus Gottesmaniibacteriota</taxon>
    </lineage>
</organism>
<dbReference type="Proteomes" id="UP000177268">
    <property type="component" value="Unassembled WGS sequence"/>
</dbReference>
<dbReference type="Pfam" id="PF13641">
    <property type="entry name" value="Glyco_tranf_2_3"/>
    <property type="match status" value="1"/>
</dbReference>
<gene>
    <name evidence="1" type="ORF">A2Z00_00505</name>
</gene>
<dbReference type="AlphaFoldDB" id="A0A1F5ZFX1"/>
<evidence type="ECO:0000313" key="1">
    <source>
        <dbReference type="EMBL" id="OGG11398.1"/>
    </source>
</evidence>
<accession>A0A1F5ZFX1</accession>
<dbReference type="PANTHER" id="PTHR43630">
    <property type="entry name" value="POLY-BETA-1,6-N-ACETYL-D-GLUCOSAMINE SYNTHASE"/>
    <property type="match status" value="1"/>
</dbReference>
<dbReference type="SUPFAM" id="SSF53448">
    <property type="entry name" value="Nucleotide-diphospho-sugar transferases"/>
    <property type="match status" value="1"/>
</dbReference>
<dbReference type="InterPro" id="IPR029044">
    <property type="entry name" value="Nucleotide-diphossugar_trans"/>
</dbReference>
<proteinExistence type="predicted"/>
<dbReference type="STRING" id="1798370.A2Z00_00505"/>
<evidence type="ECO:0008006" key="3">
    <source>
        <dbReference type="Google" id="ProtNLM"/>
    </source>
</evidence>
<evidence type="ECO:0000313" key="2">
    <source>
        <dbReference type="Proteomes" id="UP000177268"/>
    </source>
</evidence>
<name>A0A1F5ZFX1_9BACT</name>